<sequence>MSQEIQASIEYFDKVWREKMLEDIKRRSSPSSPLKELQRNRREKMMAIIDRGMADISKILEENLFQIQNHYIERKINIEEKKSLIVKETHEEECEKEREETKESDEKEVEEKGEEKENEKDSKENNVGKFWPTITLVPSSKLVCETKRMKKLFLNRWKKIM</sequence>
<dbReference type="AlphaFoldDB" id="A0A396H2F5"/>
<dbReference type="Gramene" id="rna41488">
    <property type="protein sequence ID" value="RHN46948.1"/>
    <property type="gene ID" value="gene41488"/>
</dbReference>
<protein>
    <submittedName>
        <fullName evidence="2">Uncharacterized protein</fullName>
    </submittedName>
</protein>
<gene>
    <name evidence="2" type="ORF">MtrunA17_Chr7g0247651</name>
</gene>
<feature type="compositionally biased region" description="Basic and acidic residues" evidence="1">
    <location>
        <begin position="87"/>
        <end position="126"/>
    </location>
</feature>
<evidence type="ECO:0000256" key="1">
    <source>
        <dbReference type="SAM" id="MobiDB-lite"/>
    </source>
</evidence>
<comment type="caution">
    <text evidence="2">The sequence shown here is derived from an EMBL/GenBank/DDBJ whole genome shotgun (WGS) entry which is preliminary data.</text>
</comment>
<dbReference type="EMBL" id="PSQE01000007">
    <property type="protein sequence ID" value="RHN46948.1"/>
    <property type="molecule type" value="Genomic_DNA"/>
</dbReference>
<organism evidence="2">
    <name type="scientific">Medicago truncatula</name>
    <name type="common">Barrel medic</name>
    <name type="synonym">Medicago tribuloides</name>
    <dbReference type="NCBI Taxonomy" id="3880"/>
    <lineage>
        <taxon>Eukaryota</taxon>
        <taxon>Viridiplantae</taxon>
        <taxon>Streptophyta</taxon>
        <taxon>Embryophyta</taxon>
        <taxon>Tracheophyta</taxon>
        <taxon>Spermatophyta</taxon>
        <taxon>Magnoliopsida</taxon>
        <taxon>eudicotyledons</taxon>
        <taxon>Gunneridae</taxon>
        <taxon>Pentapetalae</taxon>
        <taxon>rosids</taxon>
        <taxon>fabids</taxon>
        <taxon>Fabales</taxon>
        <taxon>Fabaceae</taxon>
        <taxon>Papilionoideae</taxon>
        <taxon>50 kb inversion clade</taxon>
        <taxon>NPAAA clade</taxon>
        <taxon>Hologalegina</taxon>
        <taxon>IRL clade</taxon>
        <taxon>Trifolieae</taxon>
        <taxon>Medicago</taxon>
    </lineage>
</organism>
<name>A0A396H2F5_MEDTR</name>
<feature type="region of interest" description="Disordered" evidence="1">
    <location>
        <begin position="87"/>
        <end position="128"/>
    </location>
</feature>
<reference evidence="2" key="1">
    <citation type="journal article" date="2018" name="Nat. Plants">
        <title>Whole-genome landscape of Medicago truncatula symbiotic genes.</title>
        <authorList>
            <person name="Pecrix Y."/>
            <person name="Gamas P."/>
            <person name="Carrere S."/>
        </authorList>
    </citation>
    <scope>NUCLEOTIDE SEQUENCE</scope>
    <source>
        <tissue evidence="2">Leaves</tissue>
    </source>
</reference>
<dbReference type="Proteomes" id="UP000265566">
    <property type="component" value="Chromosome 7"/>
</dbReference>
<proteinExistence type="predicted"/>
<accession>A0A396H2F5</accession>
<evidence type="ECO:0000313" key="2">
    <source>
        <dbReference type="EMBL" id="RHN46948.1"/>
    </source>
</evidence>